<evidence type="ECO:0008006" key="7">
    <source>
        <dbReference type="Google" id="ProtNLM"/>
    </source>
</evidence>
<evidence type="ECO:0000256" key="3">
    <source>
        <dbReference type="RuleBase" id="RU000461"/>
    </source>
</evidence>
<evidence type="ECO:0000313" key="6">
    <source>
        <dbReference type="Proteomes" id="UP000184096"/>
    </source>
</evidence>
<feature type="region of interest" description="Disordered" evidence="4">
    <location>
        <begin position="1"/>
        <end position="20"/>
    </location>
</feature>
<dbReference type="CDD" id="cd00302">
    <property type="entry name" value="cytochrome_P450"/>
    <property type="match status" value="1"/>
</dbReference>
<dbReference type="InterPro" id="IPR001128">
    <property type="entry name" value="Cyt_P450"/>
</dbReference>
<dbReference type="Gene3D" id="1.10.630.10">
    <property type="entry name" value="Cytochrome P450"/>
    <property type="match status" value="1"/>
</dbReference>
<dbReference type="InterPro" id="IPR036396">
    <property type="entry name" value="Cyt_P450_sf"/>
</dbReference>
<evidence type="ECO:0000256" key="1">
    <source>
        <dbReference type="ARBA" id="ARBA00001971"/>
    </source>
</evidence>
<proteinExistence type="inferred from homology"/>
<name>A0A1M7TRM4_9BRAD</name>
<keyword evidence="6" id="KW-1185">Reference proteome</keyword>
<evidence type="ECO:0000313" key="5">
    <source>
        <dbReference type="EMBL" id="SHN73371.1"/>
    </source>
</evidence>
<dbReference type="PRINTS" id="PR00385">
    <property type="entry name" value="P450"/>
</dbReference>
<evidence type="ECO:0000256" key="4">
    <source>
        <dbReference type="SAM" id="MobiDB-lite"/>
    </source>
</evidence>
<dbReference type="SUPFAM" id="SSF48264">
    <property type="entry name" value="Cytochrome P450"/>
    <property type="match status" value="1"/>
</dbReference>
<keyword evidence="3" id="KW-0479">Metal-binding</keyword>
<dbReference type="Pfam" id="PF00067">
    <property type="entry name" value="p450"/>
    <property type="match status" value="1"/>
</dbReference>
<keyword evidence="3" id="KW-0560">Oxidoreductase</keyword>
<dbReference type="PANTHER" id="PTHR46696">
    <property type="entry name" value="P450, PUTATIVE (EUROFUNG)-RELATED"/>
    <property type="match status" value="1"/>
</dbReference>
<dbReference type="AlphaFoldDB" id="A0A1M7TRM4"/>
<dbReference type="PANTHER" id="PTHR46696:SF1">
    <property type="entry name" value="CYTOCHROME P450 YJIB-RELATED"/>
    <property type="match status" value="1"/>
</dbReference>
<keyword evidence="3" id="KW-0503">Monooxygenase</keyword>
<dbReference type="PROSITE" id="PS00086">
    <property type="entry name" value="CYTOCHROME_P450"/>
    <property type="match status" value="1"/>
</dbReference>
<feature type="compositionally biased region" description="Basic and acidic residues" evidence="4">
    <location>
        <begin position="1"/>
        <end position="19"/>
    </location>
</feature>
<organism evidence="5 6">
    <name type="scientific">Bradyrhizobium erythrophlei</name>
    <dbReference type="NCBI Taxonomy" id="1437360"/>
    <lineage>
        <taxon>Bacteria</taxon>
        <taxon>Pseudomonadati</taxon>
        <taxon>Pseudomonadota</taxon>
        <taxon>Alphaproteobacteria</taxon>
        <taxon>Hyphomicrobiales</taxon>
        <taxon>Nitrobacteraceae</taxon>
        <taxon>Bradyrhizobium</taxon>
    </lineage>
</organism>
<keyword evidence="3" id="KW-0349">Heme</keyword>
<dbReference type="GO" id="GO:0016705">
    <property type="term" value="F:oxidoreductase activity, acting on paired donors, with incorporation or reduction of molecular oxygen"/>
    <property type="evidence" value="ECO:0007669"/>
    <property type="project" value="InterPro"/>
</dbReference>
<keyword evidence="3" id="KW-0408">Iron</keyword>
<evidence type="ECO:0000256" key="2">
    <source>
        <dbReference type="ARBA" id="ARBA00010617"/>
    </source>
</evidence>
<comment type="similarity">
    <text evidence="2 3">Belongs to the cytochrome P450 family.</text>
</comment>
<comment type="cofactor">
    <cofactor evidence="1">
        <name>heme</name>
        <dbReference type="ChEBI" id="CHEBI:30413"/>
    </cofactor>
</comment>
<protein>
    <recommendedName>
        <fullName evidence="7">Cytochrome P450</fullName>
    </recommendedName>
</protein>
<dbReference type="GO" id="GO:0005506">
    <property type="term" value="F:iron ion binding"/>
    <property type="evidence" value="ECO:0007669"/>
    <property type="project" value="InterPro"/>
</dbReference>
<dbReference type="InterPro" id="IPR017972">
    <property type="entry name" value="Cyt_P450_CS"/>
</dbReference>
<sequence>MHHPDRQDDQKTSFLRSERNQTPFERISNEVVRIRGIQLARQILRSDGLRQAGFMAEIANRFTKRSRAPVLFQEGDAHRKQRSATARFFAPKVVATRYRQLMLEQSKRLMKDLRSTGRAQLDSLGLELSVAVTAEIVGLTDRCSPGLANRLSSFCNEEQQSSGRLATFTRMAFALYRMVRFFLCDVMPAIRSRRIVRRQDIISHLIDQGYSNREILIECITYGAAGVATTRELIVVAAWHLFDRMDLRMRFLNGDEIDRIAILEEVIRLEPVVGLLYRRAEQNLLLDNNGRAESISAGTLLAIDIRAVNVDPAAAGVCPYRLDPDRRIEDHRFPGSLMSFGDGPHRCPGAAVALLESAIFLNHLFRVPGIRLTHTPTMTSNPLVESYELRGAIVECN</sequence>
<reference evidence="6" key="1">
    <citation type="submission" date="2016-11" db="EMBL/GenBank/DDBJ databases">
        <authorList>
            <person name="Varghese N."/>
            <person name="Submissions S."/>
        </authorList>
    </citation>
    <scope>NUCLEOTIDE SEQUENCE [LARGE SCALE GENOMIC DNA]</scope>
    <source>
        <strain evidence="6">GAS401</strain>
    </source>
</reference>
<dbReference type="EMBL" id="LT670849">
    <property type="protein sequence ID" value="SHN73371.1"/>
    <property type="molecule type" value="Genomic_DNA"/>
</dbReference>
<gene>
    <name evidence="5" type="ORF">SAMN05444170_2459</name>
</gene>
<accession>A0A1M7TRM4</accession>
<dbReference type="GO" id="GO:0004497">
    <property type="term" value="F:monooxygenase activity"/>
    <property type="evidence" value="ECO:0007669"/>
    <property type="project" value="UniProtKB-KW"/>
</dbReference>
<dbReference type="Proteomes" id="UP000184096">
    <property type="component" value="Chromosome I"/>
</dbReference>
<dbReference type="GO" id="GO:0020037">
    <property type="term" value="F:heme binding"/>
    <property type="evidence" value="ECO:0007669"/>
    <property type="project" value="InterPro"/>
</dbReference>